<evidence type="ECO:0000256" key="1">
    <source>
        <dbReference type="SAM" id="SignalP"/>
    </source>
</evidence>
<reference evidence="4" key="1">
    <citation type="journal article" date="2019" name="Int. J. Syst. Evol. Microbiol.">
        <title>The Global Catalogue of Microorganisms (GCM) 10K type strain sequencing project: providing services to taxonomists for standard genome sequencing and annotation.</title>
        <authorList>
            <consortium name="The Broad Institute Genomics Platform"/>
            <consortium name="The Broad Institute Genome Sequencing Center for Infectious Disease"/>
            <person name="Wu L."/>
            <person name="Ma J."/>
        </authorList>
    </citation>
    <scope>NUCLEOTIDE SEQUENCE [LARGE SCALE GENOMIC DNA]</scope>
    <source>
        <strain evidence="4">KCTC 42255</strain>
    </source>
</reference>
<keyword evidence="4" id="KW-1185">Reference proteome</keyword>
<feature type="signal peptide" evidence="1">
    <location>
        <begin position="1"/>
        <end position="21"/>
    </location>
</feature>
<dbReference type="InterPro" id="IPR046551">
    <property type="entry name" value="DUF6705"/>
</dbReference>
<keyword evidence="1" id="KW-0732">Signal</keyword>
<accession>A0ABW5SFL5</accession>
<gene>
    <name evidence="3" type="ORF">ACFSQ0_08170</name>
</gene>
<evidence type="ECO:0000313" key="3">
    <source>
        <dbReference type="EMBL" id="MFD2697963.1"/>
    </source>
</evidence>
<dbReference type="EMBL" id="JBHULZ010000041">
    <property type="protein sequence ID" value="MFD2697963.1"/>
    <property type="molecule type" value="Genomic_DNA"/>
</dbReference>
<dbReference type="Proteomes" id="UP001597357">
    <property type="component" value="Unassembled WGS sequence"/>
</dbReference>
<dbReference type="Pfam" id="PF20448">
    <property type="entry name" value="DUF6705"/>
    <property type="match status" value="1"/>
</dbReference>
<sequence length="197" mass="21693">MKTKLLSLSLLLFSFWFTTWAQLQTVNMNTRDNSQDLSGKYFKDIDGNFDPFIGVWQGTHQNTTMIIDISKAVLGPSPGNNYAEDVLVADIQLIEGMGTPMEMVICNTATAYSHFDKLIRSIIRGDSYNGITMSSALEDNCHPGNSAGGIVVMNIQNPQASPLTATWEIERKGIVAKTYPGEPDFIIPTSIVLTKQP</sequence>
<feature type="chain" id="PRO_5046087589" evidence="1">
    <location>
        <begin position="22"/>
        <end position="197"/>
    </location>
</feature>
<organism evidence="3 4">
    <name type="scientific">Mesonia sediminis</name>
    <dbReference type="NCBI Taxonomy" id="1703946"/>
    <lineage>
        <taxon>Bacteria</taxon>
        <taxon>Pseudomonadati</taxon>
        <taxon>Bacteroidota</taxon>
        <taxon>Flavobacteriia</taxon>
        <taxon>Flavobacteriales</taxon>
        <taxon>Flavobacteriaceae</taxon>
        <taxon>Mesonia</taxon>
    </lineage>
</organism>
<evidence type="ECO:0000313" key="4">
    <source>
        <dbReference type="Proteomes" id="UP001597357"/>
    </source>
</evidence>
<evidence type="ECO:0000259" key="2">
    <source>
        <dbReference type="Pfam" id="PF20448"/>
    </source>
</evidence>
<protein>
    <submittedName>
        <fullName evidence="3">DUF6705 family protein</fullName>
    </submittedName>
</protein>
<comment type="caution">
    <text evidence="3">The sequence shown here is derived from an EMBL/GenBank/DDBJ whole genome shotgun (WGS) entry which is preliminary data.</text>
</comment>
<feature type="domain" description="DUF6705" evidence="2">
    <location>
        <begin position="8"/>
        <end position="108"/>
    </location>
</feature>
<name>A0ABW5SFL5_9FLAO</name>
<dbReference type="RefSeq" id="WP_379046747.1">
    <property type="nucleotide sequence ID" value="NZ_JBHULZ010000041.1"/>
</dbReference>
<proteinExistence type="predicted"/>